<organism evidence="2 3">
    <name type="scientific">Nonomuraea wenchangensis</name>
    <dbReference type="NCBI Taxonomy" id="568860"/>
    <lineage>
        <taxon>Bacteria</taxon>
        <taxon>Bacillati</taxon>
        <taxon>Actinomycetota</taxon>
        <taxon>Actinomycetes</taxon>
        <taxon>Streptosporangiales</taxon>
        <taxon>Streptosporangiaceae</taxon>
        <taxon>Nonomuraea</taxon>
    </lineage>
</organism>
<reference evidence="2 3" key="1">
    <citation type="submission" date="2016-10" db="EMBL/GenBank/DDBJ databases">
        <authorList>
            <person name="de Groot N.N."/>
        </authorList>
    </citation>
    <scope>NUCLEOTIDE SEQUENCE [LARGE SCALE GENOMIC DNA]</scope>
    <source>
        <strain evidence="2 3">CGMCC 4.5598</strain>
    </source>
</reference>
<sequence length="259" mass="28274">MTCAPGAGRERAPGPGHETGRRLVGVAPGVEPLGGLRRGPDLVRPPYRLLLSVQMHVDGLVASGLDHAGLPGGGGLQPDPRLRQPWLNCEDCHDGAVPDLRWDDVKVLFDPEVNGALPDVVVERTTVEDWQLLLDLVRAQGWQCTYSVGGEPTELTSAAGMAEAAHAGETPELRVRPVNDMLLIFRMYQVESIDFDVDLRELRGQERLDVLMDVFRLIGRRLGKSVLLSAEGSPDHPDLGFDVDADRVVLLVDPNDPYM</sequence>
<evidence type="ECO:0000313" key="3">
    <source>
        <dbReference type="Proteomes" id="UP000199361"/>
    </source>
</evidence>
<protein>
    <submittedName>
        <fullName evidence="2">Uncharacterized protein</fullName>
    </submittedName>
</protein>
<dbReference type="EMBL" id="FOHX01000003">
    <property type="protein sequence ID" value="SET58107.1"/>
    <property type="molecule type" value="Genomic_DNA"/>
</dbReference>
<evidence type="ECO:0000256" key="1">
    <source>
        <dbReference type="SAM" id="MobiDB-lite"/>
    </source>
</evidence>
<proteinExistence type="predicted"/>
<name>A0A1I0FJ75_9ACTN</name>
<feature type="region of interest" description="Disordered" evidence="1">
    <location>
        <begin position="1"/>
        <end position="38"/>
    </location>
</feature>
<evidence type="ECO:0000313" key="2">
    <source>
        <dbReference type="EMBL" id="SET58107.1"/>
    </source>
</evidence>
<dbReference type="Proteomes" id="UP000199361">
    <property type="component" value="Unassembled WGS sequence"/>
</dbReference>
<dbReference type="STRING" id="568860.SAMN05421811_103488"/>
<keyword evidence="3" id="KW-1185">Reference proteome</keyword>
<gene>
    <name evidence="2" type="ORF">SAMN05421811_103488</name>
</gene>
<dbReference type="AlphaFoldDB" id="A0A1I0FJ75"/>
<accession>A0A1I0FJ75</accession>